<evidence type="ECO:0000256" key="4">
    <source>
        <dbReference type="ARBA" id="ARBA00022695"/>
    </source>
</evidence>
<dbReference type="GO" id="GO:0004654">
    <property type="term" value="F:polyribonucleotide nucleotidyltransferase activity"/>
    <property type="evidence" value="ECO:0007669"/>
    <property type="project" value="UniProtKB-UniRule"/>
</dbReference>
<dbReference type="NCBIfam" id="TIGR02696">
    <property type="entry name" value="pppGpp_PNP"/>
    <property type="match status" value="1"/>
</dbReference>
<dbReference type="PANTHER" id="PTHR11252">
    <property type="entry name" value="POLYRIBONUCLEOTIDE NUCLEOTIDYLTRANSFERASE"/>
    <property type="match status" value="1"/>
</dbReference>
<comment type="similarity">
    <text evidence="1 8">Belongs to the polyribonucleotide nucleotidyltransferase family.</text>
</comment>
<feature type="binding site" evidence="8">
    <location>
        <position position="532"/>
    </location>
    <ligand>
        <name>Mg(2+)</name>
        <dbReference type="ChEBI" id="CHEBI:18420"/>
    </ligand>
</feature>
<dbReference type="Pfam" id="PF00575">
    <property type="entry name" value="S1"/>
    <property type="match status" value="1"/>
</dbReference>
<feature type="compositionally biased region" description="Basic residues" evidence="9">
    <location>
        <begin position="814"/>
        <end position="823"/>
    </location>
</feature>
<dbReference type="InterPro" id="IPR012162">
    <property type="entry name" value="PNPase"/>
</dbReference>
<dbReference type="Proteomes" id="UP000326546">
    <property type="component" value="Chromosome"/>
</dbReference>
<evidence type="ECO:0000256" key="6">
    <source>
        <dbReference type="ARBA" id="ARBA00022842"/>
    </source>
</evidence>
<dbReference type="OrthoDB" id="9804305at2"/>
<dbReference type="InterPro" id="IPR015848">
    <property type="entry name" value="PNPase_PH_RNA-bd_bac/org-type"/>
</dbReference>
<dbReference type="InterPro" id="IPR012340">
    <property type="entry name" value="NA-bd_OB-fold"/>
</dbReference>
<evidence type="ECO:0000256" key="5">
    <source>
        <dbReference type="ARBA" id="ARBA00022723"/>
    </source>
</evidence>
<dbReference type="HAMAP" id="MF_01595">
    <property type="entry name" value="PNPase"/>
    <property type="match status" value="1"/>
</dbReference>
<dbReference type="InterPro" id="IPR001247">
    <property type="entry name" value="ExoRNase_PH_dom1"/>
</dbReference>
<dbReference type="NCBIfam" id="NF008805">
    <property type="entry name" value="PRK11824.1"/>
    <property type="match status" value="1"/>
</dbReference>
<proteinExistence type="inferred from homology"/>
<dbReference type="InterPro" id="IPR020568">
    <property type="entry name" value="Ribosomal_Su5_D2-typ_SF"/>
</dbReference>
<dbReference type="InterPro" id="IPR004088">
    <property type="entry name" value="KH_dom_type_1"/>
</dbReference>
<feature type="compositionally biased region" description="Low complexity" evidence="9">
    <location>
        <begin position="833"/>
        <end position="842"/>
    </location>
</feature>
<dbReference type="PROSITE" id="PS50126">
    <property type="entry name" value="S1"/>
    <property type="match status" value="1"/>
</dbReference>
<dbReference type="InterPro" id="IPR036612">
    <property type="entry name" value="KH_dom_type_1_sf"/>
</dbReference>
<dbReference type="SUPFAM" id="SSF54211">
    <property type="entry name" value="Ribosomal protein S5 domain 2-like"/>
    <property type="match status" value="2"/>
</dbReference>
<dbReference type="InterPro" id="IPR027408">
    <property type="entry name" value="PNPase/RNase_PH_dom_sf"/>
</dbReference>
<dbReference type="InterPro" id="IPR004087">
    <property type="entry name" value="KH_dom"/>
</dbReference>
<dbReference type="InterPro" id="IPR036456">
    <property type="entry name" value="PNPase_PH_RNA-bd_sf"/>
</dbReference>
<dbReference type="CDD" id="cd02393">
    <property type="entry name" value="KH-I_PNPase"/>
    <property type="match status" value="1"/>
</dbReference>
<dbReference type="GO" id="GO:0000175">
    <property type="term" value="F:3'-5'-RNA exonuclease activity"/>
    <property type="evidence" value="ECO:0007669"/>
    <property type="project" value="TreeGrafter"/>
</dbReference>
<protein>
    <recommendedName>
        <fullName evidence="8">Polyribonucleotide nucleotidyltransferase</fullName>
        <ecNumber evidence="8">2.7.7.8</ecNumber>
    </recommendedName>
    <alternativeName>
        <fullName evidence="8">Polynucleotide phosphorylase</fullName>
        <shortName evidence="8">PNPase</shortName>
    </alternativeName>
</protein>
<dbReference type="GO" id="GO:0000287">
    <property type="term" value="F:magnesium ion binding"/>
    <property type="evidence" value="ECO:0007669"/>
    <property type="project" value="UniProtKB-UniRule"/>
</dbReference>
<evidence type="ECO:0000256" key="8">
    <source>
        <dbReference type="HAMAP-Rule" id="MF_01595"/>
    </source>
</evidence>
<dbReference type="AlphaFoldDB" id="A0A5J6V2M4"/>
<dbReference type="SMART" id="SM00322">
    <property type="entry name" value="KH"/>
    <property type="match status" value="1"/>
</dbReference>
<evidence type="ECO:0000256" key="7">
    <source>
        <dbReference type="ARBA" id="ARBA00022884"/>
    </source>
</evidence>
<dbReference type="NCBIfam" id="TIGR03591">
    <property type="entry name" value="polynuc_phos"/>
    <property type="match status" value="1"/>
</dbReference>
<dbReference type="FunFam" id="3.30.230.70:FF:000001">
    <property type="entry name" value="Polyribonucleotide nucleotidyltransferase"/>
    <property type="match status" value="1"/>
</dbReference>
<dbReference type="Pfam" id="PF03726">
    <property type="entry name" value="PNPase"/>
    <property type="match status" value="1"/>
</dbReference>
<dbReference type="GO" id="GO:0003723">
    <property type="term" value="F:RNA binding"/>
    <property type="evidence" value="ECO:0007669"/>
    <property type="project" value="UniProtKB-UniRule"/>
</dbReference>
<feature type="binding site" evidence="8">
    <location>
        <position position="538"/>
    </location>
    <ligand>
        <name>Mg(2+)</name>
        <dbReference type="ChEBI" id="CHEBI:18420"/>
    </ligand>
</feature>
<gene>
    <name evidence="8" type="primary">pnp</name>
    <name evidence="11" type="ORF">FY030_03900</name>
</gene>
<dbReference type="SUPFAM" id="SSF50249">
    <property type="entry name" value="Nucleic acid-binding proteins"/>
    <property type="match status" value="1"/>
</dbReference>
<dbReference type="KEGG" id="serw:FY030_03900"/>
<dbReference type="Pfam" id="PF00013">
    <property type="entry name" value="KH_1"/>
    <property type="match status" value="1"/>
</dbReference>
<evidence type="ECO:0000313" key="12">
    <source>
        <dbReference type="Proteomes" id="UP000326546"/>
    </source>
</evidence>
<dbReference type="FunFam" id="3.30.1370.10:FF:000001">
    <property type="entry name" value="Polyribonucleotide nucleotidyltransferase"/>
    <property type="match status" value="1"/>
</dbReference>
<sequence>MEGPEITFGEATIDNGSFGTRTVRFETGRLARQAGGSVTAYLDDDTMLLSTTTASKHPKDHFDFFPLTVDVEERMYALGKIPGSFFRREGRPSTDAILTCRLIDRPLRPTFAKGLRNEVQVVISVLSLNPEHQYDVLAINAASLSTQISGLPFGGPIGATRVSLIDGQWVAFPDFPDAQRSTFDMVVAGRVVGDGSDVAIMMVEAESTEATWELVKNEGKQAPTEEVVAQGLEESKKFIKLLCQAQAQLAAEAAKEVQQFPRFLDYEDDAYTAVQDAAAADLAQALQIAGKQARETRIDEIKIAMKGKLLGLHWDAAGDSDVTQNAPFAGRDKEIDAAYRAVQKNLIRERILRDEVRIDGRGLKDIRALSAEVEVLPRAHGSAIFERGETQIMGVTTLNMLRMEQQLDTLSPVTRKRYMHNYNFPPYSTGETGRVGSPKRREIGHGALAERALMPVLPSREEFPYAIRQVSEALGSNGSTSMGSVCASTMSLLNAGVPLRAPVAGIAMGLVSAEVDGQMRYAALTDILGAEDAFGDMDFKVAGTKEFVTAIQLDTKLDGIPADVLGGALTQARDARLHILDVMNEAIDTPDEMSPYAPRVISVKVPIDKIGEVIGPKGKMINQIQEDTGADISIEDDGTVYIGATDGPSAEAARAAVNAIANPQMPEIGERFLGTVVKTTTFGAFISLLPGKDGLLHISEIRKLVGGRRIDAVEDVMSVGQKVQVELKEIDPRGKLSLAAVVEGDGNGDGGTQGDAVQTPPAVEAEAPQTQAVEAHLPPAPEDVQDPEDVPDAEDADGSGSGSEEGQDGGDRPRRQRRRRGGRGRGGNGGGDDQSQGGSDSE</sequence>
<dbReference type="Gene3D" id="2.40.50.140">
    <property type="entry name" value="Nucleic acid-binding proteins"/>
    <property type="match status" value="1"/>
</dbReference>
<dbReference type="CDD" id="cd11364">
    <property type="entry name" value="RNase_PH_PNPase_2"/>
    <property type="match status" value="1"/>
</dbReference>
<dbReference type="EC" id="2.7.7.8" evidence="8"/>
<dbReference type="Gene3D" id="3.30.230.70">
    <property type="entry name" value="GHMP Kinase, N-terminal domain"/>
    <property type="match status" value="2"/>
</dbReference>
<dbReference type="SUPFAM" id="SSF55666">
    <property type="entry name" value="Ribonuclease PH domain 2-like"/>
    <property type="match status" value="2"/>
</dbReference>
<dbReference type="EMBL" id="CP044427">
    <property type="protein sequence ID" value="QFG67975.1"/>
    <property type="molecule type" value="Genomic_DNA"/>
</dbReference>
<evidence type="ECO:0000256" key="3">
    <source>
        <dbReference type="ARBA" id="ARBA00022679"/>
    </source>
</evidence>
<organism evidence="11 12">
    <name type="scientific">Ornithinimicrobium pratense</name>
    <dbReference type="NCBI Taxonomy" id="2593973"/>
    <lineage>
        <taxon>Bacteria</taxon>
        <taxon>Bacillati</taxon>
        <taxon>Actinomycetota</taxon>
        <taxon>Actinomycetes</taxon>
        <taxon>Micrococcales</taxon>
        <taxon>Ornithinimicrobiaceae</taxon>
        <taxon>Ornithinimicrobium</taxon>
    </lineage>
</organism>
<dbReference type="Gene3D" id="3.30.1370.10">
    <property type="entry name" value="K Homology domain, type 1"/>
    <property type="match status" value="1"/>
</dbReference>
<dbReference type="FunFam" id="2.40.50.140:FF:000069">
    <property type="entry name" value="Polyribonucleotide nucleotidyltransferase"/>
    <property type="match status" value="1"/>
</dbReference>
<keyword evidence="2 8" id="KW-0963">Cytoplasm</keyword>
<dbReference type="InterPro" id="IPR036345">
    <property type="entry name" value="ExoRNase_PH_dom2_sf"/>
</dbReference>
<feature type="domain" description="S1 motif" evidence="10">
    <location>
        <begin position="669"/>
        <end position="741"/>
    </location>
</feature>
<feature type="compositionally biased region" description="Acidic residues" evidence="9">
    <location>
        <begin position="783"/>
        <end position="797"/>
    </location>
</feature>
<dbReference type="SMART" id="SM00316">
    <property type="entry name" value="S1"/>
    <property type="match status" value="1"/>
</dbReference>
<dbReference type="PROSITE" id="PS50084">
    <property type="entry name" value="KH_TYPE_1"/>
    <property type="match status" value="1"/>
</dbReference>
<dbReference type="SUPFAM" id="SSF54791">
    <property type="entry name" value="Eukaryotic type KH-domain (KH-domain type I)"/>
    <property type="match status" value="1"/>
</dbReference>
<reference evidence="11 12" key="1">
    <citation type="submission" date="2019-09" db="EMBL/GenBank/DDBJ databases">
        <title>Serinicoccus pratensis sp. nov., isolated from meadow soil.</title>
        <authorList>
            <person name="Zhang W."/>
        </authorList>
    </citation>
    <scope>NUCLEOTIDE SEQUENCE [LARGE SCALE GENOMIC DNA]</scope>
    <source>
        <strain evidence="11 12">W204</strain>
    </source>
</reference>
<keyword evidence="12" id="KW-1185">Reference proteome</keyword>
<dbReference type="Pfam" id="PF01138">
    <property type="entry name" value="RNase_PH"/>
    <property type="match status" value="2"/>
</dbReference>
<keyword evidence="5 8" id="KW-0479">Metal-binding</keyword>
<keyword evidence="6 8" id="KW-0460">Magnesium</keyword>
<comment type="function">
    <text evidence="8">Involved in mRNA degradation. Catalyzes the phosphorolysis of single-stranded polyribonucleotides processively in the 3'- to 5'-direction.</text>
</comment>
<keyword evidence="7 8" id="KW-0694">RNA-binding</keyword>
<evidence type="ECO:0000256" key="1">
    <source>
        <dbReference type="ARBA" id="ARBA00007404"/>
    </source>
</evidence>
<dbReference type="GO" id="GO:0006396">
    <property type="term" value="P:RNA processing"/>
    <property type="evidence" value="ECO:0007669"/>
    <property type="project" value="InterPro"/>
</dbReference>
<comment type="catalytic activity">
    <reaction evidence="8">
        <text>RNA(n+1) + phosphate = RNA(n) + a ribonucleoside 5'-diphosphate</text>
        <dbReference type="Rhea" id="RHEA:22096"/>
        <dbReference type="Rhea" id="RHEA-COMP:14527"/>
        <dbReference type="Rhea" id="RHEA-COMP:17342"/>
        <dbReference type="ChEBI" id="CHEBI:43474"/>
        <dbReference type="ChEBI" id="CHEBI:57930"/>
        <dbReference type="ChEBI" id="CHEBI:140395"/>
        <dbReference type="EC" id="2.7.7.8"/>
    </reaction>
</comment>
<dbReference type="GO" id="GO:0006402">
    <property type="term" value="P:mRNA catabolic process"/>
    <property type="evidence" value="ECO:0007669"/>
    <property type="project" value="UniProtKB-UniRule"/>
</dbReference>
<comment type="subcellular location">
    <subcellularLocation>
        <location evidence="8">Cytoplasm</location>
    </subcellularLocation>
</comment>
<comment type="cofactor">
    <cofactor evidence="8">
        <name>Mg(2+)</name>
        <dbReference type="ChEBI" id="CHEBI:18420"/>
    </cofactor>
</comment>
<dbReference type="FunFam" id="3.30.230.70:FF:000002">
    <property type="entry name" value="Polyribonucleotide nucleotidyltransferase"/>
    <property type="match status" value="1"/>
</dbReference>
<accession>A0A5J6V2M4</accession>
<evidence type="ECO:0000256" key="9">
    <source>
        <dbReference type="SAM" id="MobiDB-lite"/>
    </source>
</evidence>
<dbReference type="GO" id="GO:0005829">
    <property type="term" value="C:cytosol"/>
    <property type="evidence" value="ECO:0007669"/>
    <property type="project" value="TreeGrafter"/>
</dbReference>
<name>A0A5J6V2M4_9MICO</name>
<keyword evidence="3 8" id="KW-0808">Transferase</keyword>
<dbReference type="PANTHER" id="PTHR11252:SF0">
    <property type="entry name" value="POLYRIBONUCLEOTIDE NUCLEOTIDYLTRANSFERASE 1, MITOCHONDRIAL"/>
    <property type="match status" value="1"/>
</dbReference>
<evidence type="ECO:0000259" key="10">
    <source>
        <dbReference type="PROSITE" id="PS50126"/>
    </source>
</evidence>
<evidence type="ECO:0000256" key="2">
    <source>
        <dbReference type="ARBA" id="ARBA00022490"/>
    </source>
</evidence>
<feature type="region of interest" description="Disordered" evidence="9">
    <location>
        <begin position="741"/>
        <end position="842"/>
    </location>
</feature>
<dbReference type="RefSeq" id="WP_158060367.1">
    <property type="nucleotide sequence ID" value="NZ_CP044427.1"/>
</dbReference>
<dbReference type="InterPro" id="IPR014069">
    <property type="entry name" value="GPSI/PNP"/>
</dbReference>
<dbReference type="InterPro" id="IPR003029">
    <property type="entry name" value="S1_domain"/>
</dbReference>
<keyword evidence="4 8" id="KW-0548">Nucleotidyltransferase</keyword>
<evidence type="ECO:0000313" key="11">
    <source>
        <dbReference type="EMBL" id="QFG67975.1"/>
    </source>
</evidence>
<dbReference type="SUPFAM" id="SSF46915">
    <property type="entry name" value="Polynucleotide phosphorylase/guanosine pentaphosphate synthase (PNPase/GPSI), domain 3"/>
    <property type="match status" value="1"/>
</dbReference>